<dbReference type="EMBL" id="RKHJ01000001">
    <property type="protein sequence ID" value="ROR65707.1"/>
    <property type="molecule type" value="Genomic_DNA"/>
</dbReference>
<dbReference type="GO" id="GO:0008840">
    <property type="term" value="F:4-hydroxy-tetrahydrodipicolinate synthase activity"/>
    <property type="evidence" value="ECO:0007669"/>
    <property type="project" value="TreeGrafter"/>
</dbReference>
<comment type="similarity">
    <text evidence="1 3">Belongs to the DapA family.</text>
</comment>
<dbReference type="AlphaFoldDB" id="A0A3N2ARN0"/>
<reference evidence="6 7" key="1">
    <citation type="submission" date="2018-11" db="EMBL/GenBank/DDBJ databases">
        <title>Sequencing the genomes of 1000 actinobacteria strains.</title>
        <authorList>
            <person name="Klenk H.-P."/>
        </authorList>
    </citation>
    <scope>NUCLEOTIDE SEQUENCE [LARGE SCALE GENOMIC DNA]</scope>
    <source>
        <strain evidence="6 7">DSM 9580</strain>
    </source>
</reference>
<feature type="active site" description="Proton donor/acceptor" evidence="4">
    <location>
        <position position="134"/>
    </location>
</feature>
<evidence type="ECO:0000256" key="4">
    <source>
        <dbReference type="PIRSR" id="PIRSR001365-1"/>
    </source>
</evidence>
<dbReference type="PANTHER" id="PTHR12128:SF66">
    <property type="entry name" value="4-HYDROXY-2-OXOGLUTARATE ALDOLASE, MITOCHONDRIAL"/>
    <property type="match status" value="1"/>
</dbReference>
<dbReference type="CDD" id="cd00408">
    <property type="entry name" value="DHDPS-like"/>
    <property type="match status" value="1"/>
</dbReference>
<evidence type="ECO:0000256" key="2">
    <source>
        <dbReference type="ARBA" id="ARBA00023239"/>
    </source>
</evidence>
<feature type="binding site" evidence="5">
    <location>
        <position position="204"/>
    </location>
    <ligand>
        <name>pyruvate</name>
        <dbReference type="ChEBI" id="CHEBI:15361"/>
    </ligand>
</feature>
<evidence type="ECO:0000313" key="6">
    <source>
        <dbReference type="EMBL" id="ROR65707.1"/>
    </source>
</evidence>
<dbReference type="PIRSF" id="PIRSF001365">
    <property type="entry name" value="DHDPS"/>
    <property type="match status" value="1"/>
</dbReference>
<dbReference type="SUPFAM" id="SSF51569">
    <property type="entry name" value="Aldolase"/>
    <property type="match status" value="1"/>
</dbReference>
<keyword evidence="2 3" id="KW-0456">Lyase</keyword>
<evidence type="ECO:0000256" key="5">
    <source>
        <dbReference type="PIRSR" id="PIRSR001365-2"/>
    </source>
</evidence>
<organism evidence="6 7">
    <name type="scientific">Agrococcus jenensis</name>
    <dbReference type="NCBI Taxonomy" id="46353"/>
    <lineage>
        <taxon>Bacteria</taxon>
        <taxon>Bacillati</taxon>
        <taxon>Actinomycetota</taxon>
        <taxon>Actinomycetes</taxon>
        <taxon>Micrococcales</taxon>
        <taxon>Microbacteriaceae</taxon>
        <taxon>Agrococcus</taxon>
    </lineage>
</organism>
<evidence type="ECO:0000256" key="1">
    <source>
        <dbReference type="ARBA" id="ARBA00007592"/>
    </source>
</evidence>
<proteinExistence type="inferred from homology"/>
<evidence type="ECO:0000256" key="3">
    <source>
        <dbReference type="PIRNR" id="PIRNR001365"/>
    </source>
</evidence>
<name>A0A3N2ARN0_9MICO</name>
<feature type="active site" description="Schiff-base intermediate with substrate" evidence="4">
    <location>
        <position position="162"/>
    </location>
</feature>
<comment type="caution">
    <text evidence="6">The sequence shown here is derived from an EMBL/GenBank/DDBJ whole genome shotgun (WGS) entry which is preliminary data.</text>
</comment>
<dbReference type="PANTHER" id="PTHR12128">
    <property type="entry name" value="DIHYDRODIPICOLINATE SYNTHASE"/>
    <property type="match status" value="1"/>
</dbReference>
<accession>A0A3N2ARN0</accession>
<gene>
    <name evidence="6" type="ORF">EDD26_1076</name>
</gene>
<sequence length="288" mass="29991">MPHDILTAVPTSFLPGGELDAEGSRAILEHVGRSGNEGAFVLGTTGEFPVIEEDEFTTLTRLAIDTLGGTMRVVVHIGHPSAYGALRRLAIARAAGATEVAAITPYYLPVSDEAILDYFAQLSAASDGIALWVYVYPARSGNHVSPALLARLATLPNVVGAKVSELSLDEIQAYRDAVPESFVLYTGADRDLVAAAGSGAQGVVSGVSSVLPRPFRALAGAAASGDAAAIDRAQHDVDDVVAIIGGDMARMKEALRILGVADGTCRMMLDAPDEAAIAEIHRVVAAYR</sequence>
<dbReference type="Pfam" id="PF00701">
    <property type="entry name" value="DHDPS"/>
    <property type="match status" value="1"/>
</dbReference>
<dbReference type="Gene3D" id="3.20.20.70">
    <property type="entry name" value="Aldolase class I"/>
    <property type="match status" value="1"/>
</dbReference>
<protein>
    <submittedName>
        <fullName evidence="6">4-hydroxy-tetrahydrodipicolinate synthase</fullName>
    </submittedName>
</protein>
<dbReference type="SMART" id="SM01130">
    <property type="entry name" value="DHDPS"/>
    <property type="match status" value="1"/>
</dbReference>
<evidence type="ECO:0000313" key="7">
    <source>
        <dbReference type="Proteomes" id="UP000275456"/>
    </source>
</evidence>
<keyword evidence="7" id="KW-1185">Reference proteome</keyword>
<feature type="binding site" evidence="5">
    <location>
        <position position="45"/>
    </location>
    <ligand>
        <name>pyruvate</name>
        <dbReference type="ChEBI" id="CHEBI:15361"/>
    </ligand>
</feature>
<dbReference type="Proteomes" id="UP000275456">
    <property type="component" value="Unassembled WGS sequence"/>
</dbReference>
<dbReference type="InterPro" id="IPR013785">
    <property type="entry name" value="Aldolase_TIM"/>
</dbReference>
<dbReference type="PRINTS" id="PR00146">
    <property type="entry name" value="DHPICSNTHASE"/>
</dbReference>
<dbReference type="OrthoDB" id="3175637at2"/>
<dbReference type="RefSeq" id="WP_123696767.1">
    <property type="nucleotide sequence ID" value="NZ_RKHJ01000001.1"/>
</dbReference>
<dbReference type="InterPro" id="IPR002220">
    <property type="entry name" value="DapA-like"/>
</dbReference>